<name>A0AA37PGG3_9PEZI</name>
<gene>
    <name evidence="1" type="ORF">ColSpa_11914</name>
</gene>
<dbReference type="GeneID" id="73332716"/>
<accession>A0AA37PGG3</accession>
<organism evidence="1 2">
    <name type="scientific">Colletotrichum spaethianum</name>
    <dbReference type="NCBI Taxonomy" id="700344"/>
    <lineage>
        <taxon>Eukaryota</taxon>
        <taxon>Fungi</taxon>
        <taxon>Dikarya</taxon>
        <taxon>Ascomycota</taxon>
        <taxon>Pezizomycotina</taxon>
        <taxon>Sordariomycetes</taxon>
        <taxon>Hypocreomycetidae</taxon>
        <taxon>Glomerellales</taxon>
        <taxon>Glomerellaceae</taxon>
        <taxon>Colletotrichum</taxon>
        <taxon>Colletotrichum spaethianum species complex</taxon>
    </lineage>
</organism>
<sequence length="206" mass="23593">MSGYRVNSDWASISATIHLYNAMRHSGVDTPKISIFDELCQLFLDSVFRGSLPNRNFCSTYRRIVYRSKINKGSTSHDKRGTSSPTVGFTQLPEDMEVDCLLFDQHFTNHDRDPWFQGAVHGIPYKSGSEHKTYRKIEEATAKASPSEHMEKSKARVLLEPDGPRPIARFNFFAVFMLCSKFLETLGKLGRRRDERVDEMGMYTVP</sequence>
<dbReference type="EMBL" id="BQXU01000053">
    <property type="protein sequence ID" value="GKT51733.1"/>
    <property type="molecule type" value="Genomic_DNA"/>
</dbReference>
<dbReference type="RefSeq" id="XP_049134083.1">
    <property type="nucleotide sequence ID" value="XM_049278126.1"/>
</dbReference>
<reference evidence="1 2" key="1">
    <citation type="submission" date="2022-03" db="EMBL/GenBank/DDBJ databases">
        <title>Genome data of Colletotrichum spp.</title>
        <authorList>
            <person name="Utami Y.D."/>
            <person name="Hiruma K."/>
        </authorList>
    </citation>
    <scope>NUCLEOTIDE SEQUENCE [LARGE SCALE GENOMIC DNA]</scope>
    <source>
        <strain evidence="1 2">MAFF 239500</strain>
    </source>
</reference>
<dbReference type="AlphaFoldDB" id="A0AA37PGG3"/>
<comment type="caution">
    <text evidence="1">The sequence shown here is derived from an EMBL/GenBank/DDBJ whole genome shotgun (WGS) entry which is preliminary data.</text>
</comment>
<evidence type="ECO:0000313" key="1">
    <source>
        <dbReference type="EMBL" id="GKT51733.1"/>
    </source>
</evidence>
<dbReference type="Proteomes" id="UP001055115">
    <property type="component" value="Unassembled WGS sequence"/>
</dbReference>
<protein>
    <submittedName>
        <fullName evidence="1">Uncharacterized protein</fullName>
    </submittedName>
</protein>
<keyword evidence="2" id="KW-1185">Reference proteome</keyword>
<proteinExistence type="predicted"/>
<evidence type="ECO:0000313" key="2">
    <source>
        <dbReference type="Proteomes" id="UP001055115"/>
    </source>
</evidence>